<proteinExistence type="predicted"/>
<dbReference type="EMBL" id="MT141734">
    <property type="protein sequence ID" value="QJA69767.1"/>
    <property type="molecule type" value="Genomic_DNA"/>
</dbReference>
<protein>
    <submittedName>
        <fullName evidence="1">Uncharacterized protein</fullName>
    </submittedName>
</protein>
<evidence type="ECO:0000313" key="1">
    <source>
        <dbReference type="EMBL" id="QJA69767.1"/>
    </source>
</evidence>
<reference evidence="1" key="1">
    <citation type="submission" date="2020-03" db="EMBL/GenBank/DDBJ databases">
        <title>The deep terrestrial virosphere.</title>
        <authorList>
            <person name="Holmfeldt K."/>
            <person name="Nilsson E."/>
            <person name="Simone D."/>
            <person name="Lopez-Fernandez M."/>
            <person name="Wu X."/>
            <person name="de Brujin I."/>
            <person name="Lundin D."/>
            <person name="Andersson A."/>
            <person name="Bertilsson S."/>
            <person name="Dopson M."/>
        </authorList>
    </citation>
    <scope>NUCLEOTIDE SEQUENCE</scope>
    <source>
        <strain evidence="1">MM415A04320</strain>
    </source>
</reference>
<organism evidence="1">
    <name type="scientific">viral metagenome</name>
    <dbReference type="NCBI Taxonomy" id="1070528"/>
    <lineage>
        <taxon>unclassified sequences</taxon>
        <taxon>metagenomes</taxon>
        <taxon>organismal metagenomes</taxon>
    </lineage>
</organism>
<dbReference type="AlphaFoldDB" id="A0A6M3JLQ1"/>
<accession>A0A6M3JLQ1</accession>
<gene>
    <name evidence="1" type="ORF">MM415A04320_0015</name>
</gene>
<name>A0A6M3JLQ1_9ZZZZ</name>
<sequence>MSDLISQEEFTNRFTAEAIRLSGLDTFDDGTSVAEYCKDVAASYYDDPIFRDDGPEACAESDVSYWGEE</sequence>